<feature type="domain" description="F-box" evidence="1">
    <location>
        <begin position="10"/>
        <end position="49"/>
    </location>
</feature>
<dbReference type="InterPro" id="IPR001810">
    <property type="entry name" value="F-box_dom"/>
</dbReference>
<dbReference type="OrthoDB" id="5280464at2759"/>
<sequence length="142" mass="15626">MASSSSGLGSLPPEILGHILQQCDSAEDIKAMICTCRFVHRTWEILSSSIIIAYGRTNIPCFDLALMAIRATALVHEAEKRCAVPPAIDPDTITVAARAPSPAEFSTVRDMYHFGSCARAKYFDHPRPGLTPFTHLRWNVAR</sequence>
<dbReference type="EMBL" id="JAGSXJ010000039">
    <property type="protein sequence ID" value="KAH6664813.1"/>
    <property type="molecule type" value="Genomic_DNA"/>
</dbReference>
<keyword evidence="3" id="KW-1185">Reference proteome</keyword>
<dbReference type="Pfam" id="PF00646">
    <property type="entry name" value="F-box"/>
    <property type="match status" value="1"/>
</dbReference>
<comment type="caution">
    <text evidence="2">The sequence shown here is derived from an EMBL/GenBank/DDBJ whole genome shotgun (WGS) entry which is preliminary data.</text>
</comment>
<evidence type="ECO:0000259" key="1">
    <source>
        <dbReference type="Pfam" id="PF00646"/>
    </source>
</evidence>
<evidence type="ECO:0000313" key="3">
    <source>
        <dbReference type="Proteomes" id="UP000770015"/>
    </source>
</evidence>
<protein>
    <recommendedName>
        <fullName evidence="1">F-box domain-containing protein</fullName>
    </recommendedName>
</protein>
<name>A0A9P8V1Z8_9PEZI</name>
<accession>A0A9P8V1Z8</accession>
<gene>
    <name evidence="2" type="ORF">F5X68DRAFT_237247</name>
</gene>
<dbReference type="Proteomes" id="UP000770015">
    <property type="component" value="Unassembled WGS sequence"/>
</dbReference>
<reference evidence="2" key="1">
    <citation type="journal article" date="2021" name="Nat. Commun.">
        <title>Genetic determinants of endophytism in the Arabidopsis root mycobiome.</title>
        <authorList>
            <person name="Mesny F."/>
            <person name="Miyauchi S."/>
            <person name="Thiergart T."/>
            <person name="Pickel B."/>
            <person name="Atanasova L."/>
            <person name="Karlsson M."/>
            <person name="Huettel B."/>
            <person name="Barry K.W."/>
            <person name="Haridas S."/>
            <person name="Chen C."/>
            <person name="Bauer D."/>
            <person name="Andreopoulos W."/>
            <person name="Pangilinan J."/>
            <person name="LaButti K."/>
            <person name="Riley R."/>
            <person name="Lipzen A."/>
            <person name="Clum A."/>
            <person name="Drula E."/>
            <person name="Henrissat B."/>
            <person name="Kohler A."/>
            <person name="Grigoriev I.V."/>
            <person name="Martin F.M."/>
            <person name="Hacquard S."/>
        </authorList>
    </citation>
    <scope>NUCLEOTIDE SEQUENCE</scope>
    <source>
        <strain evidence="2">MPI-SDFR-AT-0117</strain>
    </source>
</reference>
<dbReference type="InterPro" id="IPR036047">
    <property type="entry name" value="F-box-like_dom_sf"/>
</dbReference>
<evidence type="ECO:0000313" key="2">
    <source>
        <dbReference type="EMBL" id="KAH6664813.1"/>
    </source>
</evidence>
<proteinExistence type="predicted"/>
<dbReference type="AlphaFoldDB" id="A0A9P8V1Z8"/>
<organism evidence="2 3">
    <name type="scientific">Plectosphaerella plurivora</name>
    <dbReference type="NCBI Taxonomy" id="936078"/>
    <lineage>
        <taxon>Eukaryota</taxon>
        <taxon>Fungi</taxon>
        <taxon>Dikarya</taxon>
        <taxon>Ascomycota</taxon>
        <taxon>Pezizomycotina</taxon>
        <taxon>Sordariomycetes</taxon>
        <taxon>Hypocreomycetidae</taxon>
        <taxon>Glomerellales</taxon>
        <taxon>Plectosphaerellaceae</taxon>
        <taxon>Plectosphaerella</taxon>
    </lineage>
</organism>
<dbReference type="SUPFAM" id="SSF81383">
    <property type="entry name" value="F-box domain"/>
    <property type="match status" value="1"/>
</dbReference>